<keyword evidence="2" id="KW-1185">Reference proteome</keyword>
<dbReference type="Proteomes" id="UP000238083">
    <property type="component" value="Unassembled WGS sequence"/>
</dbReference>
<proteinExistence type="predicted"/>
<gene>
    <name evidence="1" type="ORF">CLV37_11927</name>
</gene>
<dbReference type="AlphaFoldDB" id="A0A2T0QWR8"/>
<name>A0A2T0QWR8_9ACTN</name>
<dbReference type="EMBL" id="PVZF01000019">
    <property type="protein sequence ID" value="PRY09919.1"/>
    <property type="molecule type" value="Genomic_DNA"/>
</dbReference>
<protein>
    <submittedName>
        <fullName evidence="1">Uncharacterized protein</fullName>
    </submittedName>
</protein>
<sequence length="87" mass="9321">MTPHRDSPTTEADEQIEQLFLDNIEVWSTLISSSPTGATSSVGDAVANARRTRARLMRWVAAQSITAAPAPVPASRWRFAGLAAVVS</sequence>
<comment type="caution">
    <text evidence="1">The sequence shown here is derived from an EMBL/GenBank/DDBJ whole genome shotgun (WGS) entry which is preliminary data.</text>
</comment>
<dbReference type="RefSeq" id="WP_170127493.1">
    <property type="nucleotide sequence ID" value="NZ_PVZF01000019.1"/>
</dbReference>
<reference evidence="1 2" key="1">
    <citation type="submission" date="2018-03" db="EMBL/GenBank/DDBJ databases">
        <title>Genomic Encyclopedia of Archaeal and Bacterial Type Strains, Phase II (KMG-II): from individual species to whole genera.</title>
        <authorList>
            <person name="Goeker M."/>
        </authorList>
    </citation>
    <scope>NUCLEOTIDE SEQUENCE [LARGE SCALE GENOMIC DNA]</scope>
    <source>
        <strain evidence="1 2">DSM 19711</strain>
    </source>
</reference>
<accession>A0A2T0QWR8</accession>
<organism evidence="1 2">
    <name type="scientific">Kineococcus rhizosphaerae</name>
    <dbReference type="NCBI Taxonomy" id="559628"/>
    <lineage>
        <taxon>Bacteria</taxon>
        <taxon>Bacillati</taxon>
        <taxon>Actinomycetota</taxon>
        <taxon>Actinomycetes</taxon>
        <taxon>Kineosporiales</taxon>
        <taxon>Kineosporiaceae</taxon>
        <taxon>Kineococcus</taxon>
    </lineage>
</organism>
<evidence type="ECO:0000313" key="1">
    <source>
        <dbReference type="EMBL" id="PRY09919.1"/>
    </source>
</evidence>
<evidence type="ECO:0000313" key="2">
    <source>
        <dbReference type="Proteomes" id="UP000238083"/>
    </source>
</evidence>